<name>A0A086MRP3_9ACTN</name>
<evidence type="ECO:0000256" key="2">
    <source>
        <dbReference type="ARBA" id="ARBA00022679"/>
    </source>
</evidence>
<evidence type="ECO:0000256" key="3">
    <source>
        <dbReference type="PIRSR" id="PIRSR602480-1"/>
    </source>
</evidence>
<dbReference type="GO" id="GO:0009073">
    <property type="term" value="P:aromatic amino acid family biosynthetic process"/>
    <property type="evidence" value="ECO:0007669"/>
    <property type="project" value="UniProtKB-KW"/>
</dbReference>
<organism evidence="5 6">
    <name type="scientific">Streptomyces mutabilis</name>
    <dbReference type="NCBI Taxonomy" id="67332"/>
    <lineage>
        <taxon>Bacteria</taxon>
        <taxon>Bacillati</taxon>
        <taxon>Actinomycetota</taxon>
        <taxon>Actinomycetes</taxon>
        <taxon>Kitasatosporales</taxon>
        <taxon>Streptomycetaceae</taxon>
        <taxon>Streptomyces</taxon>
    </lineage>
</organism>
<keyword evidence="3" id="KW-0170">Cobalt</keyword>
<dbReference type="Pfam" id="PF01474">
    <property type="entry name" value="DAHP_synth_2"/>
    <property type="match status" value="1"/>
</dbReference>
<keyword evidence="3" id="KW-0104">Cadmium</keyword>
<dbReference type="Gene3D" id="3.20.20.70">
    <property type="entry name" value="Aldolase class I"/>
    <property type="match status" value="1"/>
</dbReference>
<keyword evidence="4" id="KW-0028">Amino-acid biosynthesis</keyword>
<keyword evidence="2 4" id="KW-0808">Transferase</keyword>
<keyword evidence="3" id="KW-0464">Manganese</keyword>
<dbReference type="Proteomes" id="UP000029095">
    <property type="component" value="Unassembled WGS sequence"/>
</dbReference>
<evidence type="ECO:0000313" key="5">
    <source>
        <dbReference type="EMBL" id="KFG71561.1"/>
    </source>
</evidence>
<keyword evidence="6" id="KW-1185">Reference proteome</keyword>
<comment type="similarity">
    <text evidence="1 4">Belongs to the class-II DAHP synthase family.</text>
</comment>
<dbReference type="HOGENOM" id="CLU_2467707_0_0_11"/>
<dbReference type="GO" id="GO:0003849">
    <property type="term" value="F:3-deoxy-7-phosphoheptulonate synthase activity"/>
    <property type="evidence" value="ECO:0007669"/>
    <property type="project" value="UniProtKB-EC"/>
</dbReference>
<feature type="binding site" evidence="3">
    <location>
        <position position="43"/>
    </location>
    <ligand>
        <name>Mn(2+)</name>
        <dbReference type="ChEBI" id="CHEBI:29035"/>
    </ligand>
</feature>
<comment type="caution">
    <text evidence="5">The sequence shown here is derived from an EMBL/GenBank/DDBJ whole genome shotgun (WGS) entry which is preliminary data.</text>
</comment>
<keyword evidence="4" id="KW-0057">Aromatic amino acid biosynthesis</keyword>
<dbReference type="EC" id="2.5.1.54" evidence="4"/>
<evidence type="ECO:0000256" key="1">
    <source>
        <dbReference type="ARBA" id="ARBA00008911"/>
    </source>
</evidence>
<comment type="pathway">
    <text evidence="4">Metabolic intermediate biosynthesis; chorismate biosynthesis; chorismate from D-erythrose 4-phosphate and phosphoenolpyruvate: step 1/7.</text>
</comment>
<dbReference type="GO" id="GO:0009423">
    <property type="term" value="P:chorismate biosynthetic process"/>
    <property type="evidence" value="ECO:0007669"/>
    <property type="project" value="UniProtKB-UniPathway"/>
</dbReference>
<dbReference type="UniPathway" id="UPA00053">
    <property type="reaction ID" value="UER00084"/>
</dbReference>
<dbReference type="STRING" id="1915400.FM21_32700"/>
<comment type="catalytic activity">
    <reaction evidence="4">
        <text>D-erythrose 4-phosphate + phosphoenolpyruvate + H2O = 7-phospho-2-dehydro-3-deoxy-D-arabino-heptonate + phosphate</text>
        <dbReference type="Rhea" id="RHEA:14717"/>
        <dbReference type="ChEBI" id="CHEBI:15377"/>
        <dbReference type="ChEBI" id="CHEBI:16897"/>
        <dbReference type="ChEBI" id="CHEBI:43474"/>
        <dbReference type="ChEBI" id="CHEBI:58394"/>
        <dbReference type="ChEBI" id="CHEBI:58702"/>
        <dbReference type="EC" id="2.5.1.54"/>
    </reaction>
</comment>
<protein>
    <recommendedName>
        <fullName evidence="4">Phospho-2-dehydro-3-deoxyheptonate aldolase</fullName>
        <ecNumber evidence="4">2.5.1.54</ecNumber>
    </recommendedName>
</protein>
<dbReference type="SUPFAM" id="SSF51569">
    <property type="entry name" value="Aldolase"/>
    <property type="match status" value="1"/>
</dbReference>
<evidence type="ECO:0000313" key="6">
    <source>
        <dbReference type="Proteomes" id="UP000029095"/>
    </source>
</evidence>
<accession>A0A086MRP3</accession>
<dbReference type="InterPro" id="IPR002480">
    <property type="entry name" value="DAHP_synth_2"/>
</dbReference>
<gene>
    <name evidence="5" type="ORF">FM21_32700</name>
</gene>
<reference evidence="5 6" key="1">
    <citation type="submission" date="2014-05" db="EMBL/GenBank/DDBJ databases">
        <title>Complete genome sequence of the Streptomyces mutabilis TRM45540.</title>
        <authorList>
            <person name="Luo X."/>
            <person name="Zhang L."/>
        </authorList>
    </citation>
    <scope>NUCLEOTIDE SEQUENCE [LARGE SCALE GENOMIC DNA]</scope>
    <source>
        <strain evidence="5 6">TRM45540</strain>
    </source>
</reference>
<feature type="binding site" evidence="3">
    <location>
        <position position="71"/>
    </location>
    <ligand>
        <name>Mn(2+)</name>
        <dbReference type="ChEBI" id="CHEBI:29035"/>
    </ligand>
</feature>
<comment type="cofactor">
    <cofactor evidence="3">
        <name>Mn(2+)</name>
        <dbReference type="ChEBI" id="CHEBI:29035"/>
    </cofactor>
    <cofactor evidence="3">
        <name>Co(2+)</name>
        <dbReference type="ChEBI" id="CHEBI:48828"/>
    </cofactor>
    <cofactor evidence="3">
        <name>Cd(2+)</name>
        <dbReference type="ChEBI" id="CHEBI:48775"/>
    </cofactor>
    <text evidence="3">Binds 1 divalent cation per subunit. The enzyme is active with manganese, cobalt or cadmium ions.</text>
</comment>
<dbReference type="AlphaFoldDB" id="A0A086MRP3"/>
<dbReference type="EMBL" id="JNFQ01000006">
    <property type="protein sequence ID" value="KFG71561.1"/>
    <property type="molecule type" value="Genomic_DNA"/>
</dbReference>
<evidence type="ECO:0000256" key="4">
    <source>
        <dbReference type="RuleBase" id="RU363071"/>
    </source>
</evidence>
<dbReference type="GO" id="GO:0008652">
    <property type="term" value="P:amino acid biosynthetic process"/>
    <property type="evidence" value="ECO:0007669"/>
    <property type="project" value="UniProtKB-KW"/>
</dbReference>
<dbReference type="InterPro" id="IPR013785">
    <property type="entry name" value="Aldolase_TIM"/>
</dbReference>
<sequence>MEDVMRGIRIRGALQQPEWSDLLQVRVEAVRGAGGVPGGPHLETTPDDVTECATTEADLGHVGGRYTSHCDPRLNPWQARAVVSSWAV</sequence>
<proteinExistence type="inferred from homology"/>